<protein>
    <submittedName>
        <fullName evidence="2">Uncharacterized protein</fullName>
    </submittedName>
</protein>
<evidence type="ECO:0000313" key="3">
    <source>
        <dbReference type="Proteomes" id="UP001153069"/>
    </source>
</evidence>
<feature type="compositionally biased region" description="Polar residues" evidence="1">
    <location>
        <begin position="294"/>
        <end position="308"/>
    </location>
</feature>
<dbReference type="AlphaFoldDB" id="A0A9N8EG70"/>
<comment type="caution">
    <text evidence="2">The sequence shown here is derived from an EMBL/GenBank/DDBJ whole genome shotgun (WGS) entry which is preliminary data.</text>
</comment>
<proteinExistence type="predicted"/>
<name>A0A9N8EG70_9STRA</name>
<feature type="compositionally biased region" description="Basic and acidic residues" evidence="1">
    <location>
        <begin position="312"/>
        <end position="326"/>
    </location>
</feature>
<feature type="region of interest" description="Disordered" evidence="1">
    <location>
        <begin position="283"/>
        <end position="332"/>
    </location>
</feature>
<feature type="compositionally biased region" description="Basic residues" evidence="1">
    <location>
        <begin position="150"/>
        <end position="161"/>
    </location>
</feature>
<dbReference type="Proteomes" id="UP001153069">
    <property type="component" value="Unassembled WGS sequence"/>
</dbReference>
<evidence type="ECO:0000313" key="2">
    <source>
        <dbReference type="EMBL" id="CAB9520866.1"/>
    </source>
</evidence>
<organism evidence="2 3">
    <name type="scientific">Seminavis robusta</name>
    <dbReference type="NCBI Taxonomy" id="568900"/>
    <lineage>
        <taxon>Eukaryota</taxon>
        <taxon>Sar</taxon>
        <taxon>Stramenopiles</taxon>
        <taxon>Ochrophyta</taxon>
        <taxon>Bacillariophyta</taxon>
        <taxon>Bacillariophyceae</taxon>
        <taxon>Bacillariophycidae</taxon>
        <taxon>Naviculales</taxon>
        <taxon>Naviculaceae</taxon>
        <taxon>Seminavis</taxon>
    </lineage>
</organism>
<accession>A0A9N8EG70</accession>
<keyword evidence="3" id="KW-1185">Reference proteome</keyword>
<reference evidence="2" key="1">
    <citation type="submission" date="2020-06" db="EMBL/GenBank/DDBJ databases">
        <authorList>
            <consortium name="Plant Systems Biology data submission"/>
        </authorList>
    </citation>
    <scope>NUCLEOTIDE SEQUENCE</scope>
    <source>
        <strain evidence="2">D6</strain>
    </source>
</reference>
<evidence type="ECO:0000256" key="1">
    <source>
        <dbReference type="SAM" id="MobiDB-lite"/>
    </source>
</evidence>
<gene>
    <name evidence="2" type="ORF">SEMRO_1142_G245770.1</name>
</gene>
<sequence>MTTQKTTNEKALTTAKKEQDLWKTQILPSFQSPTRYSSLTKTYNVLWEILWKEQDSLLLLSSLLSVQQDHEYDTRRRQQVHVADCLKALQLCCQLLMGILEHPITILSSESTCTTSTTTNNGTETTKHEIPFIGPPLPPPPSHNDTNNKNHPHSQKQHILKQTIHRSRLLLRVLEEQSEKLPESKHEILRQYTSSNNSSEDVEAKQLCVVPMKGKHAGLYTYSVGNNNNDDDDSDDDDDEGNLLVSLDRKALEAEEQELILMASTPTPQELFFQRGFQQQLPIIYTPPPPTTTNDSQQNDKTNTTRSLLQDEWSREEFQECQERSQKRQKLS</sequence>
<dbReference type="EMBL" id="CAICTM010001140">
    <property type="protein sequence ID" value="CAB9520866.1"/>
    <property type="molecule type" value="Genomic_DNA"/>
</dbReference>
<feature type="region of interest" description="Disordered" evidence="1">
    <location>
        <begin position="135"/>
        <end position="161"/>
    </location>
</feature>